<gene>
    <name evidence="1" type="ORF">WICPIJ_000732</name>
</gene>
<proteinExistence type="predicted"/>
<sequence length="120" mass="12972">MFKHEVLGGVSGKVANGKELTGKASSGSVEDGFDTLFIQNGITGHGVDVSHRGHDLADALLFQVQNSTDDGNFIVVQSINTHGSVQRDQGLKPLLFVDGTMVFTQDLIQQNRNRIGDRIH</sequence>
<reference evidence="1" key="2">
    <citation type="submission" date="2021-01" db="EMBL/GenBank/DDBJ databases">
        <authorList>
            <person name="Schikora-Tamarit M.A."/>
        </authorList>
    </citation>
    <scope>NUCLEOTIDE SEQUENCE</scope>
    <source>
        <strain evidence="1">CBS2887</strain>
    </source>
</reference>
<keyword evidence="2" id="KW-1185">Reference proteome</keyword>
<accession>A0A9P8TRB5</accession>
<protein>
    <submittedName>
        <fullName evidence="1">Uncharacterized protein</fullName>
    </submittedName>
</protein>
<comment type="caution">
    <text evidence="1">The sequence shown here is derived from an EMBL/GenBank/DDBJ whole genome shotgun (WGS) entry which is preliminary data.</text>
</comment>
<dbReference type="AlphaFoldDB" id="A0A9P8TRB5"/>
<dbReference type="EMBL" id="JAEUBG010000445">
    <property type="protein sequence ID" value="KAH3688261.1"/>
    <property type="molecule type" value="Genomic_DNA"/>
</dbReference>
<evidence type="ECO:0000313" key="1">
    <source>
        <dbReference type="EMBL" id="KAH3688261.1"/>
    </source>
</evidence>
<dbReference type="Proteomes" id="UP000774326">
    <property type="component" value="Unassembled WGS sequence"/>
</dbReference>
<evidence type="ECO:0000313" key="2">
    <source>
        <dbReference type="Proteomes" id="UP000774326"/>
    </source>
</evidence>
<name>A0A9P8TRB5_WICPI</name>
<organism evidence="1 2">
    <name type="scientific">Wickerhamomyces pijperi</name>
    <name type="common">Yeast</name>
    <name type="synonym">Pichia pijperi</name>
    <dbReference type="NCBI Taxonomy" id="599730"/>
    <lineage>
        <taxon>Eukaryota</taxon>
        <taxon>Fungi</taxon>
        <taxon>Dikarya</taxon>
        <taxon>Ascomycota</taxon>
        <taxon>Saccharomycotina</taxon>
        <taxon>Saccharomycetes</taxon>
        <taxon>Phaffomycetales</taxon>
        <taxon>Wickerhamomycetaceae</taxon>
        <taxon>Wickerhamomyces</taxon>
    </lineage>
</organism>
<reference evidence="1" key="1">
    <citation type="journal article" date="2021" name="Open Biol.">
        <title>Shared evolutionary footprints suggest mitochondrial oxidative damage underlies multiple complex I losses in fungi.</title>
        <authorList>
            <person name="Schikora-Tamarit M.A."/>
            <person name="Marcet-Houben M."/>
            <person name="Nosek J."/>
            <person name="Gabaldon T."/>
        </authorList>
    </citation>
    <scope>NUCLEOTIDE SEQUENCE</scope>
    <source>
        <strain evidence="1">CBS2887</strain>
    </source>
</reference>